<dbReference type="CDD" id="cd06723">
    <property type="entry name" value="PDZ1_Dlg1-2-4-like"/>
    <property type="match status" value="1"/>
</dbReference>
<dbReference type="SUPFAM" id="SSF52540">
    <property type="entry name" value="P-loop containing nucleoside triphosphate hydrolases"/>
    <property type="match status" value="1"/>
</dbReference>
<dbReference type="InterPro" id="IPR015143">
    <property type="entry name" value="L27_1"/>
</dbReference>
<dbReference type="GO" id="GO:0016323">
    <property type="term" value="C:basolateral plasma membrane"/>
    <property type="evidence" value="ECO:0007669"/>
    <property type="project" value="TreeGrafter"/>
</dbReference>
<feature type="domain" description="PDZ" evidence="19">
    <location>
        <begin position="467"/>
        <end position="548"/>
    </location>
</feature>
<dbReference type="Pfam" id="PF00625">
    <property type="entry name" value="Guanylate_kin"/>
    <property type="match status" value="1"/>
</dbReference>
<dbReference type="GO" id="GO:0007268">
    <property type="term" value="P:chemical synaptic transmission"/>
    <property type="evidence" value="ECO:0007669"/>
    <property type="project" value="InterPro"/>
</dbReference>
<dbReference type="Gene3D" id="2.30.42.10">
    <property type="match status" value="3"/>
</dbReference>
<organism evidence="21 22">
    <name type="scientific">Scophthalmus maximus</name>
    <name type="common">Turbot</name>
    <name type="synonym">Psetta maxima</name>
    <dbReference type="NCBI Taxonomy" id="52904"/>
    <lineage>
        <taxon>Eukaryota</taxon>
        <taxon>Metazoa</taxon>
        <taxon>Chordata</taxon>
        <taxon>Craniata</taxon>
        <taxon>Vertebrata</taxon>
        <taxon>Euteleostomi</taxon>
        <taxon>Actinopterygii</taxon>
        <taxon>Neopterygii</taxon>
        <taxon>Teleostei</taxon>
        <taxon>Neoteleostei</taxon>
        <taxon>Acanthomorphata</taxon>
        <taxon>Carangaria</taxon>
        <taxon>Pleuronectiformes</taxon>
        <taxon>Pleuronectoidei</taxon>
        <taxon>Scophthalmidae</taxon>
        <taxon>Scophthalmus</taxon>
    </lineage>
</organism>
<dbReference type="SMART" id="SM00326">
    <property type="entry name" value="SH3"/>
    <property type="match status" value="1"/>
</dbReference>
<dbReference type="Pfam" id="PF10600">
    <property type="entry name" value="PDZ_assoc"/>
    <property type="match status" value="1"/>
</dbReference>
<dbReference type="InterPro" id="IPR019590">
    <property type="entry name" value="DLG1_PEST_dom"/>
</dbReference>
<evidence type="ECO:0000256" key="2">
    <source>
        <dbReference type="ARBA" id="ARBA00004221"/>
    </source>
</evidence>
<protein>
    <recommendedName>
        <fullName evidence="14">Disks large homolog 1</fullName>
    </recommendedName>
</protein>
<keyword evidence="8" id="KW-1003">Cell membrane</keyword>
<evidence type="ECO:0000256" key="5">
    <source>
        <dbReference type="ARBA" id="ARBA00004586"/>
    </source>
</evidence>
<dbReference type="Proteomes" id="UP000694558">
    <property type="component" value="Chromosome 7"/>
</dbReference>
<dbReference type="Gene3D" id="3.30.63.10">
    <property type="entry name" value="Guanylate Kinase phosphate binding domain"/>
    <property type="match status" value="1"/>
</dbReference>
<proteinExistence type="inferred from homology"/>
<gene>
    <name evidence="21" type="primary">LOC118310712</name>
</gene>
<dbReference type="AlphaFoldDB" id="A0A8D3D2P6"/>
<sequence>MPVRKRDAQRALLLLEEYRTKLSHTEDRQLRHSIQRVIDIFQSNLFQALIDIQEFYEVTLLDSHRWTETSKGAEPLPPVNLWDFSSLQSTTVTSDTLPSLSTSIEKYRHQDEDSSPQDQSSPQLTEEGAGPELVQVAEKSLSQVESIHGFVSHAHISPMKQVEAPPSSIIPVIPISPIPAETTVIPPTSKANPPPVVVNTDSLDTPPYVNGTEADYEYEEITLERGNSGLGFSIAGGTDNPHIGEDPSIFITKVIPGGAAAQDGRLRVNDVILRVNEADVRDVTHSRAVEALKEAGSLVRLYVRRRKPVSEKLMELKLVKGPKGLGFSIAGGVGNQHIPGDNSIYVTKVIEGGAAHKDGRLQIGDKLLAVNSACLEEVTHEHAVTALKNTPDVVYLKVAKPNSVFMNDSFAPPDLTNSFSQHMENHISPPNFLSQPPLPPPPASSGRYSPTPKSMLGDDDVTREPRKVVLHRGATGLGFNIVGGEDGEGIFISFILAGGPADLCGELRKGDRLVSVNGVDLRNATHEQAAAALKNAGQTVTIIAHYRPEEYSRFEAKIHDLREQMMNSSISSGSGSLRTNQKRSLYVRALFDYDKTRDSGLPSQGLNFKFGDILHVVNASDDEWWQARQLTAQGDVEEVGVIPSKRRVEKKERARLKTVKFNAKSRERGVKHVTSNASDSESSYRKCDAARLNYTRPVIVLGPMKDRINDDLISEFPDKFGSCVPHTTRPKRDYEVDGRDYHLVVSREQMEKDIQDHRFIEAGQYNNHLYGTSVQSVREVAEKGKHCILDVSGNAIKRLQLAQLHPIAVFIKPRSVENIMEMNKRLTDEQGRKTFDRATKLEQEFTEHFTAVVQGDTLEEIYDQVKQIIEEQSGPFIWVQSKEKL</sequence>
<evidence type="ECO:0000256" key="4">
    <source>
        <dbReference type="ARBA" id="ARBA00004496"/>
    </source>
</evidence>
<dbReference type="Gene3D" id="2.30.30.40">
    <property type="entry name" value="SH3 Domains"/>
    <property type="match status" value="1"/>
</dbReference>
<evidence type="ECO:0000256" key="8">
    <source>
        <dbReference type="ARBA" id="ARBA00022475"/>
    </source>
</evidence>
<dbReference type="InterPro" id="IPR019583">
    <property type="entry name" value="DLG1-4_PDZ_assoc"/>
</dbReference>
<dbReference type="GO" id="GO:0097120">
    <property type="term" value="P:receptor localization to synapse"/>
    <property type="evidence" value="ECO:0007669"/>
    <property type="project" value="TreeGrafter"/>
</dbReference>
<dbReference type="GO" id="GO:0016324">
    <property type="term" value="C:apical plasma membrane"/>
    <property type="evidence" value="ECO:0007669"/>
    <property type="project" value="UniProtKB-SubCell"/>
</dbReference>
<keyword evidence="11" id="KW-0256">Endoplasmic reticulum</keyword>
<dbReference type="SUPFAM" id="SSF50044">
    <property type="entry name" value="SH3-domain"/>
    <property type="match status" value="1"/>
</dbReference>
<dbReference type="SMART" id="SM00072">
    <property type="entry name" value="GuKc"/>
    <property type="match status" value="1"/>
</dbReference>
<dbReference type="Pfam" id="PF00018">
    <property type="entry name" value="SH3_1"/>
    <property type="match status" value="1"/>
</dbReference>
<dbReference type="SMART" id="SM00569">
    <property type="entry name" value="L27"/>
    <property type="match status" value="1"/>
</dbReference>
<dbReference type="InterPro" id="IPR036892">
    <property type="entry name" value="L27_dom_sf"/>
</dbReference>
<keyword evidence="10" id="KW-0677">Repeat</keyword>
<evidence type="ECO:0000256" key="12">
    <source>
        <dbReference type="ARBA" id="ARBA00022949"/>
    </source>
</evidence>
<keyword evidence="12" id="KW-0965">Cell junction</keyword>
<dbReference type="InterPro" id="IPR008145">
    <property type="entry name" value="GK/Ca_channel_bsu"/>
</dbReference>
<feature type="domain" description="PDZ" evidence="19">
    <location>
        <begin position="220"/>
        <end position="307"/>
    </location>
</feature>
<dbReference type="FunFam" id="3.40.50.300:FF:001402">
    <property type="entry name" value="Discs, large homolog 3 (Drosophila)"/>
    <property type="match status" value="1"/>
</dbReference>
<dbReference type="InterPro" id="IPR008144">
    <property type="entry name" value="Guanylate_kin-like_dom"/>
</dbReference>
<dbReference type="GO" id="GO:0098839">
    <property type="term" value="C:postsynaptic density membrane"/>
    <property type="evidence" value="ECO:0007669"/>
    <property type="project" value="TreeGrafter"/>
</dbReference>
<evidence type="ECO:0000256" key="10">
    <source>
        <dbReference type="ARBA" id="ARBA00022737"/>
    </source>
</evidence>
<evidence type="ECO:0000313" key="22">
    <source>
        <dbReference type="Proteomes" id="UP000694558"/>
    </source>
</evidence>
<evidence type="ECO:0000256" key="15">
    <source>
        <dbReference type="PROSITE-ProRule" id="PRU00192"/>
    </source>
</evidence>
<dbReference type="InterPro" id="IPR016313">
    <property type="entry name" value="DLG1-like"/>
</dbReference>
<dbReference type="InterPro" id="IPR050614">
    <property type="entry name" value="Synaptic_Scaffolding_LAP-MAGUK"/>
</dbReference>
<dbReference type="FunFam" id="2.30.42.10:FF:000001">
    <property type="entry name" value="Disks large homolog 1 isoform 2"/>
    <property type="match status" value="1"/>
</dbReference>
<reference evidence="21" key="2">
    <citation type="submission" date="2025-08" db="UniProtKB">
        <authorList>
            <consortium name="Ensembl"/>
        </authorList>
    </citation>
    <scope>IDENTIFICATION</scope>
</reference>
<feature type="domain" description="PDZ" evidence="19">
    <location>
        <begin position="315"/>
        <end position="402"/>
    </location>
</feature>
<dbReference type="Pfam" id="PF00595">
    <property type="entry name" value="PDZ"/>
    <property type="match status" value="3"/>
</dbReference>
<dbReference type="PROSITE" id="PS50002">
    <property type="entry name" value="SH3"/>
    <property type="match status" value="1"/>
</dbReference>
<dbReference type="GO" id="GO:0005789">
    <property type="term" value="C:endoplasmic reticulum membrane"/>
    <property type="evidence" value="ECO:0007669"/>
    <property type="project" value="UniProtKB-SubCell"/>
</dbReference>
<dbReference type="InterPro" id="IPR004172">
    <property type="entry name" value="L27_dom"/>
</dbReference>
<evidence type="ECO:0000313" key="21">
    <source>
        <dbReference type="Ensembl" id="ENSSMAP00000053804.1"/>
    </source>
</evidence>
<dbReference type="SMART" id="SM01277">
    <property type="entry name" value="MAGUK_N_PEST"/>
    <property type="match status" value="1"/>
</dbReference>
<feature type="domain" description="Guanylate kinase-like" evidence="18">
    <location>
        <begin position="695"/>
        <end position="870"/>
    </location>
</feature>
<dbReference type="Gene3D" id="1.10.287.470">
    <property type="entry name" value="Helix hairpin bin"/>
    <property type="match status" value="1"/>
</dbReference>
<dbReference type="PIRSF" id="PIRSF001741">
    <property type="entry name" value="MAGUK_DLGH"/>
    <property type="match status" value="1"/>
</dbReference>
<evidence type="ECO:0000259" key="20">
    <source>
        <dbReference type="PROSITE" id="PS51022"/>
    </source>
</evidence>
<dbReference type="PROSITE" id="PS51022">
    <property type="entry name" value="L27"/>
    <property type="match status" value="1"/>
</dbReference>
<evidence type="ECO:0000256" key="9">
    <source>
        <dbReference type="ARBA" id="ARBA00022490"/>
    </source>
</evidence>
<evidence type="ECO:0000256" key="16">
    <source>
        <dbReference type="SAM" id="MobiDB-lite"/>
    </source>
</evidence>
<dbReference type="SUPFAM" id="SSF50156">
    <property type="entry name" value="PDZ domain-like"/>
    <property type="match status" value="3"/>
</dbReference>
<accession>A0A8D3D2P6</accession>
<dbReference type="InterPro" id="IPR001478">
    <property type="entry name" value="PDZ"/>
</dbReference>
<name>A0A8D3D2P6_SCOMX</name>
<dbReference type="GO" id="GO:0043005">
    <property type="term" value="C:neuron projection"/>
    <property type="evidence" value="ECO:0007669"/>
    <property type="project" value="InterPro"/>
</dbReference>
<dbReference type="FunFam" id="2.30.42.10:FF:000049">
    <property type="entry name" value="disks large homolog 1 isoform X1"/>
    <property type="match status" value="1"/>
</dbReference>
<comment type="similarity">
    <text evidence="6">Belongs to the MAGUK family.</text>
</comment>
<dbReference type="PROSITE" id="PS50052">
    <property type="entry name" value="GUANYLATE_KINASE_2"/>
    <property type="match status" value="1"/>
</dbReference>
<dbReference type="FunFam" id="3.30.63.10:FF:000001">
    <property type="entry name" value="Disks large homolog 1 isoform 2"/>
    <property type="match status" value="1"/>
</dbReference>
<dbReference type="GO" id="GO:0043113">
    <property type="term" value="P:receptor clustering"/>
    <property type="evidence" value="ECO:0007669"/>
    <property type="project" value="TreeGrafter"/>
</dbReference>
<dbReference type="SUPFAM" id="SSF101288">
    <property type="entry name" value="L27 domain"/>
    <property type="match status" value="1"/>
</dbReference>
<dbReference type="GO" id="GO:0098609">
    <property type="term" value="P:cell-cell adhesion"/>
    <property type="evidence" value="ECO:0007669"/>
    <property type="project" value="TreeGrafter"/>
</dbReference>
<evidence type="ECO:0000259" key="18">
    <source>
        <dbReference type="PROSITE" id="PS50052"/>
    </source>
</evidence>
<dbReference type="GO" id="GO:0031594">
    <property type="term" value="C:neuromuscular junction"/>
    <property type="evidence" value="ECO:0007669"/>
    <property type="project" value="InterPro"/>
</dbReference>
<comment type="subcellular location">
    <subcellularLocation>
        <location evidence="2">Apical cell membrane</location>
    </subcellularLocation>
    <subcellularLocation>
        <location evidence="3">Cell junction</location>
    </subcellularLocation>
    <subcellularLocation>
        <location evidence="1">Cell membrane</location>
        <topology evidence="1">Peripheral membrane protein</topology>
    </subcellularLocation>
    <subcellularLocation>
        <location evidence="4">Cytoplasm</location>
    </subcellularLocation>
    <subcellularLocation>
        <location evidence="5">Endoplasmic reticulum membrane</location>
    </subcellularLocation>
</comment>
<dbReference type="InterPro" id="IPR001452">
    <property type="entry name" value="SH3_domain"/>
</dbReference>
<dbReference type="PROSITE" id="PS50106">
    <property type="entry name" value="PDZ"/>
    <property type="match status" value="3"/>
</dbReference>
<dbReference type="FunFam" id="2.30.30.40:FF:000058">
    <property type="entry name" value="Disks large homolog 1 isoform X1"/>
    <property type="match status" value="1"/>
</dbReference>
<evidence type="ECO:0000256" key="3">
    <source>
        <dbReference type="ARBA" id="ARBA00004282"/>
    </source>
</evidence>
<dbReference type="CDD" id="cd00071">
    <property type="entry name" value="GMPK"/>
    <property type="match status" value="1"/>
</dbReference>
<evidence type="ECO:0000256" key="6">
    <source>
        <dbReference type="ARBA" id="ARBA00007014"/>
    </source>
</evidence>
<dbReference type="GO" id="GO:0019901">
    <property type="term" value="F:protein kinase binding"/>
    <property type="evidence" value="ECO:0007669"/>
    <property type="project" value="TreeGrafter"/>
</dbReference>
<dbReference type="GO" id="GO:0045197">
    <property type="term" value="P:establishment or maintenance of epithelial cell apical/basal polarity"/>
    <property type="evidence" value="ECO:0007669"/>
    <property type="project" value="TreeGrafter"/>
</dbReference>
<feature type="domain" description="SH3" evidence="17">
    <location>
        <begin position="582"/>
        <end position="652"/>
    </location>
</feature>
<dbReference type="GO" id="GO:0035255">
    <property type="term" value="F:ionotropic glutamate receptor binding"/>
    <property type="evidence" value="ECO:0007669"/>
    <property type="project" value="TreeGrafter"/>
</dbReference>
<evidence type="ECO:0000256" key="1">
    <source>
        <dbReference type="ARBA" id="ARBA00004202"/>
    </source>
</evidence>
<dbReference type="GO" id="GO:0099072">
    <property type="term" value="P:regulation of postsynaptic membrane neurotransmitter receptor levels"/>
    <property type="evidence" value="ECO:0007669"/>
    <property type="project" value="TreeGrafter"/>
</dbReference>
<dbReference type="Gene3D" id="3.40.50.300">
    <property type="entry name" value="P-loop containing nucleotide triphosphate hydrolases"/>
    <property type="match status" value="1"/>
</dbReference>
<evidence type="ECO:0000259" key="17">
    <source>
        <dbReference type="PROSITE" id="PS50002"/>
    </source>
</evidence>
<keyword evidence="9" id="KW-0963">Cytoplasm</keyword>
<dbReference type="InterPro" id="IPR027417">
    <property type="entry name" value="P-loop_NTPase"/>
</dbReference>
<dbReference type="InterPro" id="IPR036028">
    <property type="entry name" value="SH3-like_dom_sf"/>
</dbReference>
<dbReference type="GeneTree" id="ENSGT00940000159409"/>
<evidence type="ECO:0000259" key="19">
    <source>
        <dbReference type="PROSITE" id="PS50106"/>
    </source>
</evidence>
<evidence type="ECO:0000256" key="14">
    <source>
        <dbReference type="ARBA" id="ARBA00044189"/>
    </source>
</evidence>
<dbReference type="FunFam" id="1.10.287.470:FF:000001">
    <property type="entry name" value="Disks large 1 isoform X3"/>
    <property type="match status" value="1"/>
</dbReference>
<feature type="region of interest" description="Disordered" evidence="16">
    <location>
        <begin position="416"/>
        <end position="461"/>
    </location>
</feature>
<dbReference type="PANTHER" id="PTHR23119">
    <property type="entry name" value="DISCS LARGE"/>
    <property type="match status" value="1"/>
</dbReference>
<dbReference type="CDD" id="cd06724">
    <property type="entry name" value="PDZ2_Dlg1-2-4-like"/>
    <property type="match status" value="1"/>
</dbReference>
<feature type="region of interest" description="Disordered" evidence="16">
    <location>
        <begin position="107"/>
        <end position="129"/>
    </location>
</feature>
<evidence type="ECO:0000256" key="7">
    <source>
        <dbReference type="ARBA" id="ARBA00022443"/>
    </source>
</evidence>
<dbReference type="PANTHER" id="PTHR23119:SF5">
    <property type="entry name" value="DISKS LARGE HOMOLOG 1"/>
    <property type="match status" value="1"/>
</dbReference>
<reference evidence="21" key="1">
    <citation type="submission" date="2023-05" db="EMBL/GenBank/DDBJ databases">
        <title>High-quality long-read genome of Scophthalmus maximus.</title>
        <authorList>
            <person name="Lien S."/>
            <person name="Martinez P."/>
        </authorList>
    </citation>
    <scope>NUCLEOTIDE SEQUENCE [LARGE SCALE GENOMIC DNA]</scope>
</reference>
<dbReference type="GO" id="GO:0070161">
    <property type="term" value="C:anchoring junction"/>
    <property type="evidence" value="ECO:0007669"/>
    <property type="project" value="UniProtKB-SubCell"/>
</dbReference>
<dbReference type="FunFam" id="2.30.42.10:FF:000002">
    <property type="entry name" value="Disks large homolog 4 isoform 2"/>
    <property type="match status" value="1"/>
</dbReference>
<dbReference type="Ensembl" id="ENSSMAT00000075874.1">
    <property type="protein sequence ID" value="ENSSMAP00000053804.1"/>
    <property type="gene ID" value="ENSSMAG00000023268.1"/>
</dbReference>
<evidence type="ECO:0000256" key="13">
    <source>
        <dbReference type="ARBA" id="ARBA00023136"/>
    </source>
</evidence>
<dbReference type="CDD" id="cd06795">
    <property type="entry name" value="PDZ3_Dlg1-2-4-like"/>
    <property type="match status" value="1"/>
</dbReference>
<keyword evidence="7 15" id="KW-0728">SH3 domain</keyword>
<dbReference type="SMART" id="SM00228">
    <property type="entry name" value="PDZ"/>
    <property type="match status" value="3"/>
</dbReference>
<keyword evidence="13" id="KW-0472">Membrane</keyword>
<dbReference type="InterPro" id="IPR036034">
    <property type="entry name" value="PDZ_sf"/>
</dbReference>
<dbReference type="Pfam" id="PF10608">
    <property type="entry name" value="MAGUK_N_PEST"/>
    <property type="match status" value="1"/>
</dbReference>
<feature type="domain" description="L27" evidence="20">
    <location>
        <begin position="4"/>
        <end position="64"/>
    </location>
</feature>
<evidence type="ECO:0000256" key="11">
    <source>
        <dbReference type="ARBA" id="ARBA00022824"/>
    </source>
</evidence>
<dbReference type="Pfam" id="PF09058">
    <property type="entry name" value="L27_1"/>
    <property type="match status" value="1"/>
</dbReference>